<sequence>MEYTSIFLCYGGEWIEDNKSTGSNMMGILVPRNCTYKQLIDMLFLELHLDPEVVAVTIHYKVGKNLPPVRISSNNNLQCYLNLKMIENDPSRFPLCIDVTMVKHGHSRENVRDIQSTSTDVIMLSFNYLELTKRIRYRICVPKCLKEHVYSLKCLGFNSHISKRGSHVYSLKCLPFDSAISRPGHNISSISKLQLFITHKKDPITYMWPKVLGCLCICCVG</sequence>
<keyword evidence="2" id="KW-1185">Reference proteome</keyword>
<accession>A0ABD1RKD2</accession>
<comment type="caution">
    <text evidence="1">The sequence shown here is derived from an EMBL/GenBank/DDBJ whole genome shotgun (WGS) entry which is preliminary data.</text>
</comment>
<name>A0ABD1RKD2_9LAMI</name>
<proteinExistence type="predicted"/>
<evidence type="ECO:0000313" key="2">
    <source>
        <dbReference type="Proteomes" id="UP001604277"/>
    </source>
</evidence>
<evidence type="ECO:0000313" key="1">
    <source>
        <dbReference type="EMBL" id="KAL2488860.1"/>
    </source>
</evidence>
<dbReference type="AlphaFoldDB" id="A0ABD1RKD2"/>
<dbReference type="EMBL" id="JBFOLJ010000012">
    <property type="protein sequence ID" value="KAL2488860.1"/>
    <property type="molecule type" value="Genomic_DNA"/>
</dbReference>
<dbReference type="Proteomes" id="UP001604277">
    <property type="component" value="Unassembled WGS sequence"/>
</dbReference>
<protein>
    <submittedName>
        <fullName evidence="1">Uncharacterized protein</fullName>
    </submittedName>
</protein>
<gene>
    <name evidence="1" type="ORF">Fot_42152</name>
</gene>
<reference evidence="2" key="1">
    <citation type="submission" date="2024-07" db="EMBL/GenBank/DDBJ databases">
        <title>Two chromosome-level genome assemblies of Korean endemic species Abeliophyllum distichum and Forsythia ovata (Oleaceae).</title>
        <authorList>
            <person name="Jang H."/>
        </authorList>
    </citation>
    <scope>NUCLEOTIDE SEQUENCE [LARGE SCALE GENOMIC DNA]</scope>
</reference>
<organism evidence="1 2">
    <name type="scientific">Forsythia ovata</name>
    <dbReference type="NCBI Taxonomy" id="205694"/>
    <lineage>
        <taxon>Eukaryota</taxon>
        <taxon>Viridiplantae</taxon>
        <taxon>Streptophyta</taxon>
        <taxon>Embryophyta</taxon>
        <taxon>Tracheophyta</taxon>
        <taxon>Spermatophyta</taxon>
        <taxon>Magnoliopsida</taxon>
        <taxon>eudicotyledons</taxon>
        <taxon>Gunneridae</taxon>
        <taxon>Pentapetalae</taxon>
        <taxon>asterids</taxon>
        <taxon>lamiids</taxon>
        <taxon>Lamiales</taxon>
        <taxon>Oleaceae</taxon>
        <taxon>Forsythieae</taxon>
        <taxon>Forsythia</taxon>
    </lineage>
</organism>